<dbReference type="Proteomes" id="UP001059672">
    <property type="component" value="Chromosome"/>
</dbReference>
<sequence>MTSLLLLFHFDTNLLQKMVWRSGNETRKNNVYVGDIDISYTQVGSGPAVLFIGAAIARQLAQDGMHAVITALSVAIAST</sequence>
<accession>A0ABY5H979</accession>
<dbReference type="RefSeq" id="WP_255839572.1">
    <property type="nucleotide sequence ID" value="NZ_CP073346.1"/>
</dbReference>
<evidence type="ECO:0000313" key="2">
    <source>
        <dbReference type="Proteomes" id="UP001059672"/>
    </source>
</evidence>
<dbReference type="EMBL" id="CP073346">
    <property type="protein sequence ID" value="UTW08896.1"/>
    <property type="molecule type" value="Genomic_DNA"/>
</dbReference>
<keyword evidence="2" id="KW-1185">Reference proteome</keyword>
<reference evidence="1" key="1">
    <citation type="submission" date="2021-04" db="EMBL/GenBank/DDBJ databases">
        <title>Oceanospirillales bacteria with DddD are important DMSP degraders in coastal seawater.</title>
        <authorList>
            <person name="Liu J."/>
        </authorList>
    </citation>
    <scope>NUCLEOTIDE SEQUENCE</scope>
    <source>
        <strain evidence="1">D13-4</strain>
    </source>
</reference>
<organism evidence="1 2">
    <name type="scientific">Pseudomonas benzenivorans</name>
    <dbReference type="NCBI Taxonomy" id="556533"/>
    <lineage>
        <taxon>Bacteria</taxon>
        <taxon>Pseudomonadati</taxon>
        <taxon>Pseudomonadota</taxon>
        <taxon>Gammaproteobacteria</taxon>
        <taxon>Pseudomonadales</taxon>
        <taxon>Pseudomonadaceae</taxon>
        <taxon>Pseudomonas</taxon>
    </lineage>
</organism>
<proteinExistence type="predicted"/>
<evidence type="ECO:0000313" key="1">
    <source>
        <dbReference type="EMBL" id="UTW08896.1"/>
    </source>
</evidence>
<gene>
    <name evidence="1" type="ORF">KDW96_06175</name>
</gene>
<name>A0ABY5H979_9PSED</name>
<protein>
    <submittedName>
        <fullName evidence="1">Uncharacterized protein</fullName>
    </submittedName>
</protein>